<keyword evidence="2" id="KW-1015">Disulfide bond</keyword>
<comment type="similarity">
    <text evidence="1 4">Belongs to the RNase T2 family.</text>
</comment>
<dbReference type="Pfam" id="PF00445">
    <property type="entry name" value="Ribonuclease_T2"/>
    <property type="match status" value="1"/>
</dbReference>
<dbReference type="InterPro" id="IPR033130">
    <property type="entry name" value="RNase_T2_His_AS_2"/>
</dbReference>
<dbReference type="PANTHER" id="PTHR11240:SF22">
    <property type="entry name" value="RIBONUCLEASE T2"/>
    <property type="match status" value="1"/>
</dbReference>
<dbReference type="Proteomes" id="UP000694866">
    <property type="component" value="Unplaced"/>
</dbReference>
<dbReference type="OrthoDB" id="7696536at2759"/>
<evidence type="ECO:0000313" key="7">
    <source>
        <dbReference type="RefSeq" id="XP_011314775.1"/>
    </source>
</evidence>
<keyword evidence="6" id="KW-1185">Reference proteome</keyword>
<evidence type="ECO:0000256" key="1">
    <source>
        <dbReference type="ARBA" id="ARBA00007469"/>
    </source>
</evidence>
<gene>
    <name evidence="7" type="primary">LOC105273821</name>
</gene>
<evidence type="ECO:0000256" key="5">
    <source>
        <dbReference type="SAM" id="SignalP"/>
    </source>
</evidence>
<evidence type="ECO:0000313" key="6">
    <source>
        <dbReference type="Proteomes" id="UP000694866"/>
    </source>
</evidence>
<dbReference type="SUPFAM" id="SSF55895">
    <property type="entry name" value="Ribonuclease Rh-like"/>
    <property type="match status" value="1"/>
</dbReference>
<dbReference type="Gene3D" id="3.90.730.10">
    <property type="entry name" value="Ribonuclease T2-like"/>
    <property type="match status" value="1"/>
</dbReference>
<proteinExistence type="inferred from homology"/>
<sequence length="254" mass="29586">MGIIQKLRILAMLGILGEVHGNLEWTEDSKDSIYFDHFVFSQLWPTTLCLPLDNGTTGGCNQTIRDQWMIHGLWPGKFHTLDVQYCDNTSIFDPTSIDSIREEMKIKWLEWMPANDHDEVLALWKHEWEKHGTCSTSLEILNTQTKYFEKGLQLYDNHNMNKILARANILPGNQYSIEDLLARVGGVLGKRLILHCSVRPGSNTSYLEEIWICFDKSMNLIHCDDVYNFPTDCPREREILYPEYPRNDYNIRSI</sequence>
<evidence type="ECO:0000256" key="3">
    <source>
        <dbReference type="PIRSR" id="PIRSR633697-1"/>
    </source>
</evidence>
<dbReference type="PANTHER" id="PTHR11240">
    <property type="entry name" value="RIBONUCLEASE T2"/>
    <property type="match status" value="1"/>
</dbReference>
<organism evidence="6 7">
    <name type="scientific">Fopius arisanus</name>
    <dbReference type="NCBI Taxonomy" id="64838"/>
    <lineage>
        <taxon>Eukaryota</taxon>
        <taxon>Metazoa</taxon>
        <taxon>Ecdysozoa</taxon>
        <taxon>Arthropoda</taxon>
        <taxon>Hexapoda</taxon>
        <taxon>Insecta</taxon>
        <taxon>Pterygota</taxon>
        <taxon>Neoptera</taxon>
        <taxon>Endopterygota</taxon>
        <taxon>Hymenoptera</taxon>
        <taxon>Apocrita</taxon>
        <taxon>Ichneumonoidea</taxon>
        <taxon>Braconidae</taxon>
        <taxon>Opiinae</taxon>
        <taxon>Fopius</taxon>
    </lineage>
</organism>
<dbReference type="GeneID" id="105273821"/>
<feature type="active site" evidence="3">
    <location>
        <position position="127"/>
    </location>
</feature>
<reference evidence="7" key="1">
    <citation type="submission" date="2025-08" db="UniProtKB">
        <authorList>
            <consortium name="RefSeq"/>
        </authorList>
    </citation>
    <scope>IDENTIFICATION</scope>
    <source>
        <strain evidence="7">USDA-PBARC FA_bdor</strain>
        <tissue evidence="7">Whole organism</tissue>
    </source>
</reference>
<feature type="signal peptide" evidence="5">
    <location>
        <begin position="1"/>
        <end position="21"/>
    </location>
</feature>
<feature type="active site" evidence="3">
    <location>
        <position position="71"/>
    </location>
</feature>
<dbReference type="GO" id="GO:0005576">
    <property type="term" value="C:extracellular region"/>
    <property type="evidence" value="ECO:0007669"/>
    <property type="project" value="TreeGrafter"/>
</dbReference>
<name>A0A9R1TT62_9HYME</name>
<dbReference type="PROSITE" id="PS00531">
    <property type="entry name" value="RNASE_T2_2"/>
    <property type="match status" value="1"/>
</dbReference>
<feature type="chain" id="PRO_5040378153" evidence="5">
    <location>
        <begin position="22"/>
        <end position="254"/>
    </location>
</feature>
<keyword evidence="5" id="KW-0732">Signal</keyword>
<feature type="active site" evidence="3">
    <location>
        <position position="131"/>
    </location>
</feature>
<dbReference type="GO" id="GO:0003723">
    <property type="term" value="F:RNA binding"/>
    <property type="evidence" value="ECO:0007669"/>
    <property type="project" value="InterPro"/>
</dbReference>
<dbReference type="RefSeq" id="XP_011314775.1">
    <property type="nucleotide sequence ID" value="XM_011316473.1"/>
</dbReference>
<protein>
    <submittedName>
        <fullName evidence="7">Ribonuclease Oy-like isoform X1</fullName>
    </submittedName>
</protein>
<dbReference type="InterPro" id="IPR033697">
    <property type="entry name" value="Ribonuclease_T2_eukaryotic"/>
</dbReference>
<dbReference type="CDD" id="cd01061">
    <property type="entry name" value="RNase_T2_euk"/>
    <property type="match status" value="1"/>
</dbReference>
<dbReference type="InterPro" id="IPR018188">
    <property type="entry name" value="RNase_T2_His_AS_1"/>
</dbReference>
<dbReference type="GO" id="GO:0006401">
    <property type="term" value="P:RNA catabolic process"/>
    <property type="evidence" value="ECO:0007669"/>
    <property type="project" value="TreeGrafter"/>
</dbReference>
<dbReference type="InterPro" id="IPR036430">
    <property type="entry name" value="RNase_T2-like_sf"/>
</dbReference>
<dbReference type="GO" id="GO:0033897">
    <property type="term" value="F:ribonuclease T2 activity"/>
    <property type="evidence" value="ECO:0007669"/>
    <property type="project" value="InterPro"/>
</dbReference>
<dbReference type="PROSITE" id="PS00530">
    <property type="entry name" value="RNASE_T2_1"/>
    <property type="match status" value="1"/>
</dbReference>
<dbReference type="InterPro" id="IPR001568">
    <property type="entry name" value="RNase_T2-like"/>
</dbReference>
<evidence type="ECO:0000256" key="4">
    <source>
        <dbReference type="RuleBase" id="RU004328"/>
    </source>
</evidence>
<dbReference type="KEGG" id="fas:105273821"/>
<dbReference type="AlphaFoldDB" id="A0A9R1TT62"/>
<accession>A0A9R1TT62</accession>
<evidence type="ECO:0000256" key="2">
    <source>
        <dbReference type="ARBA" id="ARBA00023157"/>
    </source>
</evidence>